<comment type="caution">
    <text evidence="4">The sequence shown here is derived from an EMBL/GenBank/DDBJ whole genome shotgun (WGS) entry which is preliminary data.</text>
</comment>
<gene>
    <name evidence="4" type="ORF">LX78_00286</name>
</gene>
<dbReference type="Proteomes" id="UP000245430">
    <property type="component" value="Unassembled WGS sequence"/>
</dbReference>
<proteinExistence type="predicted"/>
<feature type="domain" description="Sulfotransferase" evidence="3">
    <location>
        <begin position="7"/>
        <end position="197"/>
    </location>
</feature>
<dbReference type="InterPro" id="IPR027417">
    <property type="entry name" value="P-loop_NTPase"/>
</dbReference>
<dbReference type="InterPro" id="IPR037359">
    <property type="entry name" value="NST/OST"/>
</dbReference>
<dbReference type="PANTHER" id="PTHR10605:SF56">
    <property type="entry name" value="BIFUNCTIONAL HEPARAN SULFATE N-DEACETYLASE_N-SULFOTRANSFERASE"/>
    <property type="match status" value="1"/>
</dbReference>
<evidence type="ECO:0000256" key="1">
    <source>
        <dbReference type="ARBA" id="ARBA00022679"/>
    </source>
</evidence>
<evidence type="ECO:0000313" key="5">
    <source>
        <dbReference type="Proteomes" id="UP000245430"/>
    </source>
</evidence>
<dbReference type="RefSeq" id="WP_109680851.1">
    <property type="nucleotide sequence ID" value="NZ_QGGP01000001.1"/>
</dbReference>
<dbReference type="Pfam" id="PF00685">
    <property type="entry name" value="Sulfotransfer_1"/>
    <property type="match status" value="1"/>
</dbReference>
<dbReference type="InterPro" id="IPR000863">
    <property type="entry name" value="Sulfotransferase_dom"/>
</dbReference>
<dbReference type="OrthoDB" id="981508at2"/>
<keyword evidence="1 4" id="KW-0808">Transferase</keyword>
<sequence length="301" mass="35286">MKDLTLPNTFLIGAQKAATTSVYSWLAQHTEICAPMAVKDYAFFTRDEFYAKGLSHLSNFYEDEHKNEKIVLQGSVHYIFFEKALKRIQEFNPNSKFILIVRNPIERAISAYQYALKFNYENLPIKEAFAKEEERLKGCDVRTLSELTYKHHGLYYKQIQTFLKYFKKEQLKVVLYDDVSENSNQVVKDLFTFLNIDDGFIPEFKSLNNTGDIKNKTFQKIVFGDGAFRNFLVKKVFKSIISDALKAKLRWKIIHLNTKEKQSTYLDAIDVDLKNELISFFKQDIEHLEVFLSKDLSSWKI</sequence>
<evidence type="ECO:0000259" key="3">
    <source>
        <dbReference type="Pfam" id="PF00685"/>
    </source>
</evidence>
<organism evidence="4 5">
    <name type="scientific">Xanthomarina spongicola</name>
    <dbReference type="NCBI Taxonomy" id="570520"/>
    <lineage>
        <taxon>Bacteria</taxon>
        <taxon>Pseudomonadati</taxon>
        <taxon>Bacteroidota</taxon>
        <taxon>Flavobacteriia</taxon>
        <taxon>Flavobacteriales</taxon>
        <taxon>Flavobacteriaceae</taxon>
        <taxon>Xanthomarina</taxon>
    </lineage>
</organism>
<name>A0A316DRE6_9FLAO</name>
<evidence type="ECO:0000256" key="2">
    <source>
        <dbReference type="ARBA" id="ARBA00023180"/>
    </source>
</evidence>
<evidence type="ECO:0000313" key="4">
    <source>
        <dbReference type="EMBL" id="PWK20584.1"/>
    </source>
</evidence>
<protein>
    <submittedName>
        <fullName evidence="4">Sulfotransferase domain-containing protein</fullName>
    </submittedName>
</protein>
<dbReference type="Gene3D" id="3.40.50.300">
    <property type="entry name" value="P-loop containing nucleotide triphosphate hydrolases"/>
    <property type="match status" value="1"/>
</dbReference>
<dbReference type="EMBL" id="QGGP01000001">
    <property type="protein sequence ID" value="PWK20584.1"/>
    <property type="molecule type" value="Genomic_DNA"/>
</dbReference>
<accession>A0A316DRE6</accession>
<dbReference type="AlphaFoldDB" id="A0A316DRE6"/>
<dbReference type="GO" id="GO:0008146">
    <property type="term" value="F:sulfotransferase activity"/>
    <property type="evidence" value="ECO:0007669"/>
    <property type="project" value="InterPro"/>
</dbReference>
<keyword evidence="5" id="KW-1185">Reference proteome</keyword>
<reference evidence="4 5" key="1">
    <citation type="submission" date="2018-05" db="EMBL/GenBank/DDBJ databases">
        <title>Genomic Encyclopedia of Archaeal and Bacterial Type Strains, Phase II (KMG-II): from individual species to whole genera.</title>
        <authorList>
            <person name="Goeker M."/>
        </authorList>
    </citation>
    <scope>NUCLEOTIDE SEQUENCE [LARGE SCALE GENOMIC DNA]</scope>
    <source>
        <strain evidence="4 5">DSM 22637</strain>
    </source>
</reference>
<dbReference type="PANTHER" id="PTHR10605">
    <property type="entry name" value="HEPARAN SULFATE SULFOTRANSFERASE"/>
    <property type="match status" value="1"/>
</dbReference>
<dbReference type="SUPFAM" id="SSF52540">
    <property type="entry name" value="P-loop containing nucleoside triphosphate hydrolases"/>
    <property type="match status" value="1"/>
</dbReference>
<keyword evidence="2" id="KW-0325">Glycoprotein</keyword>